<keyword evidence="1" id="KW-1185">Reference proteome</keyword>
<evidence type="ECO:0000313" key="1">
    <source>
        <dbReference type="Proteomes" id="UP000887565"/>
    </source>
</evidence>
<proteinExistence type="predicted"/>
<dbReference type="WBParaSite" id="nRc.2.0.1.t21656-RA">
    <property type="protein sequence ID" value="nRc.2.0.1.t21656-RA"/>
    <property type="gene ID" value="nRc.2.0.1.g21656"/>
</dbReference>
<sequence>MPTYPRYAERYDSRHDALQKRQKSAHVPMMHYEDAKNLLMFQLAPDCNQMTLKRGLASITPEVGEEPAVFLSKETDAQKIFDNDAYVDLMQKCDAKMINFRGNANNALSEMVTMVT</sequence>
<evidence type="ECO:0000313" key="2">
    <source>
        <dbReference type="WBParaSite" id="nRc.2.0.1.t21656-RA"/>
    </source>
</evidence>
<accession>A0A915J5E2</accession>
<dbReference type="Proteomes" id="UP000887565">
    <property type="component" value="Unplaced"/>
</dbReference>
<reference evidence="2" key="1">
    <citation type="submission" date="2022-11" db="UniProtKB">
        <authorList>
            <consortium name="WormBaseParasite"/>
        </authorList>
    </citation>
    <scope>IDENTIFICATION</scope>
</reference>
<name>A0A915J5E2_ROMCU</name>
<protein>
    <submittedName>
        <fullName evidence="2">Uncharacterized protein</fullName>
    </submittedName>
</protein>
<organism evidence="1 2">
    <name type="scientific">Romanomermis culicivorax</name>
    <name type="common">Nematode worm</name>
    <dbReference type="NCBI Taxonomy" id="13658"/>
    <lineage>
        <taxon>Eukaryota</taxon>
        <taxon>Metazoa</taxon>
        <taxon>Ecdysozoa</taxon>
        <taxon>Nematoda</taxon>
        <taxon>Enoplea</taxon>
        <taxon>Dorylaimia</taxon>
        <taxon>Mermithida</taxon>
        <taxon>Mermithoidea</taxon>
        <taxon>Mermithidae</taxon>
        <taxon>Romanomermis</taxon>
    </lineage>
</organism>
<dbReference type="AlphaFoldDB" id="A0A915J5E2"/>